<keyword evidence="2" id="KW-1185">Reference proteome</keyword>
<dbReference type="AlphaFoldDB" id="A0A517T8Y2"/>
<protein>
    <submittedName>
        <fullName evidence="1">Uncharacterized protein</fullName>
    </submittedName>
</protein>
<dbReference type="KEGG" id="chya:V22_20700"/>
<evidence type="ECO:0000313" key="1">
    <source>
        <dbReference type="EMBL" id="QDT64827.1"/>
    </source>
</evidence>
<sequence length="156" mass="17606">MALEVDEDAPIEEWAGPLEFSLWCQQASPWWIGDLLNAGDARFGEMFSQICQGAISGEQLQRYESVARRVPRENRREGLSWSAHAAVARLPHKLQREMLEKADRFGWSSTVLQKKVRAEIARQKQLGIKLAAEIPGPKGEVQFVETEDELDGITES</sequence>
<gene>
    <name evidence="1" type="ORF">V22_20700</name>
</gene>
<evidence type="ECO:0000313" key="2">
    <source>
        <dbReference type="Proteomes" id="UP000319976"/>
    </source>
</evidence>
<organism evidence="1 2">
    <name type="scientific">Calycomorphotria hydatis</name>
    <dbReference type="NCBI Taxonomy" id="2528027"/>
    <lineage>
        <taxon>Bacteria</taxon>
        <taxon>Pseudomonadati</taxon>
        <taxon>Planctomycetota</taxon>
        <taxon>Planctomycetia</taxon>
        <taxon>Planctomycetales</taxon>
        <taxon>Planctomycetaceae</taxon>
        <taxon>Calycomorphotria</taxon>
    </lineage>
</organism>
<accession>A0A517T8Y2</accession>
<dbReference type="Proteomes" id="UP000319976">
    <property type="component" value="Chromosome"/>
</dbReference>
<name>A0A517T8Y2_9PLAN</name>
<reference evidence="1 2" key="1">
    <citation type="submission" date="2019-02" db="EMBL/GenBank/DDBJ databases">
        <title>Deep-cultivation of Planctomycetes and their phenomic and genomic characterization uncovers novel biology.</title>
        <authorList>
            <person name="Wiegand S."/>
            <person name="Jogler M."/>
            <person name="Boedeker C."/>
            <person name="Pinto D."/>
            <person name="Vollmers J."/>
            <person name="Rivas-Marin E."/>
            <person name="Kohn T."/>
            <person name="Peeters S.H."/>
            <person name="Heuer A."/>
            <person name="Rast P."/>
            <person name="Oberbeckmann S."/>
            <person name="Bunk B."/>
            <person name="Jeske O."/>
            <person name="Meyerdierks A."/>
            <person name="Storesund J.E."/>
            <person name="Kallscheuer N."/>
            <person name="Luecker S."/>
            <person name="Lage O.M."/>
            <person name="Pohl T."/>
            <person name="Merkel B.J."/>
            <person name="Hornburger P."/>
            <person name="Mueller R.-W."/>
            <person name="Bruemmer F."/>
            <person name="Labrenz M."/>
            <person name="Spormann A.M."/>
            <person name="Op den Camp H."/>
            <person name="Overmann J."/>
            <person name="Amann R."/>
            <person name="Jetten M.S.M."/>
            <person name="Mascher T."/>
            <person name="Medema M.H."/>
            <person name="Devos D.P."/>
            <person name="Kaster A.-K."/>
            <person name="Ovreas L."/>
            <person name="Rohde M."/>
            <person name="Galperin M.Y."/>
            <person name="Jogler C."/>
        </authorList>
    </citation>
    <scope>NUCLEOTIDE SEQUENCE [LARGE SCALE GENOMIC DNA]</scope>
    <source>
        <strain evidence="1 2">V22</strain>
    </source>
</reference>
<dbReference type="EMBL" id="CP036316">
    <property type="protein sequence ID" value="QDT64827.1"/>
    <property type="molecule type" value="Genomic_DNA"/>
</dbReference>
<proteinExistence type="predicted"/>